<dbReference type="Gene3D" id="1.10.10.60">
    <property type="entry name" value="Homeodomain-like"/>
    <property type="match status" value="2"/>
</dbReference>
<name>I8T9F6_9GAMM</name>
<dbReference type="AlphaFoldDB" id="I8T9F6"/>
<dbReference type="PATRIC" id="fig|1172194.4.peg.544"/>
<keyword evidence="5" id="KW-1185">Reference proteome</keyword>
<dbReference type="InterPro" id="IPR009057">
    <property type="entry name" value="Homeodomain-like_sf"/>
</dbReference>
<organism evidence="4 5">
    <name type="scientific">Hydrocarboniphaga effusa AP103</name>
    <dbReference type="NCBI Taxonomy" id="1172194"/>
    <lineage>
        <taxon>Bacteria</taxon>
        <taxon>Pseudomonadati</taxon>
        <taxon>Pseudomonadota</taxon>
        <taxon>Gammaproteobacteria</taxon>
        <taxon>Nevskiales</taxon>
        <taxon>Nevskiaceae</taxon>
        <taxon>Hydrocarboniphaga</taxon>
    </lineage>
</organism>
<dbReference type="OrthoDB" id="34150at2"/>
<dbReference type="PANTHER" id="PTHR43436:SF1">
    <property type="entry name" value="TRANSCRIPTIONAL REGULATORY PROTEIN"/>
    <property type="match status" value="1"/>
</dbReference>
<dbReference type="PROSITE" id="PS01124">
    <property type="entry name" value="HTH_ARAC_FAMILY_2"/>
    <property type="match status" value="1"/>
</dbReference>
<accession>I8T9F6</accession>
<dbReference type="PANTHER" id="PTHR43436">
    <property type="entry name" value="ARAC-FAMILY TRANSCRIPTIONAL REGULATOR"/>
    <property type="match status" value="1"/>
</dbReference>
<dbReference type="EMBL" id="AKGD01000001">
    <property type="protein sequence ID" value="EIT70433.1"/>
    <property type="molecule type" value="Genomic_DNA"/>
</dbReference>
<keyword evidence="2" id="KW-0804">Transcription</keyword>
<keyword evidence="1" id="KW-0805">Transcription regulation</keyword>
<evidence type="ECO:0000259" key="3">
    <source>
        <dbReference type="PROSITE" id="PS01124"/>
    </source>
</evidence>
<protein>
    <submittedName>
        <fullName evidence="4">AraC family transcriptional regulator</fullName>
    </submittedName>
</protein>
<dbReference type="Pfam" id="PF12833">
    <property type="entry name" value="HTH_18"/>
    <property type="match status" value="1"/>
</dbReference>
<dbReference type="STRING" id="1172194.WQQ_05700"/>
<dbReference type="RefSeq" id="WP_007183526.1">
    <property type="nucleotide sequence ID" value="NZ_AKGD01000001.1"/>
</dbReference>
<evidence type="ECO:0000256" key="1">
    <source>
        <dbReference type="ARBA" id="ARBA00023015"/>
    </source>
</evidence>
<reference evidence="4 5" key="1">
    <citation type="journal article" date="2012" name="J. Bacteriol.">
        <title>Genome Sequence of n-Alkane-Degrading Hydrocarboniphaga effusa Strain AP103T (ATCC BAA-332T).</title>
        <authorList>
            <person name="Chang H.K."/>
            <person name="Zylstra G.J."/>
            <person name="Chae J.C."/>
        </authorList>
    </citation>
    <scope>NUCLEOTIDE SEQUENCE [LARGE SCALE GENOMIC DNA]</scope>
    <source>
        <strain evidence="4 5">AP103</strain>
    </source>
</reference>
<proteinExistence type="predicted"/>
<dbReference type="InterPro" id="IPR018060">
    <property type="entry name" value="HTH_AraC"/>
</dbReference>
<dbReference type="Pfam" id="PF06719">
    <property type="entry name" value="AraC_N"/>
    <property type="match status" value="1"/>
</dbReference>
<evidence type="ECO:0000313" key="4">
    <source>
        <dbReference type="EMBL" id="EIT70433.1"/>
    </source>
</evidence>
<dbReference type="GO" id="GO:0043565">
    <property type="term" value="F:sequence-specific DNA binding"/>
    <property type="evidence" value="ECO:0007669"/>
    <property type="project" value="InterPro"/>
</dbReference>
<gene>
    <name evidence="4" type="ORF">WQQ_05700</name>
</gene>
<feature type="domain" description="HTH araC/xylS-type" evidence="3">
    <location>
        <begin position="206"/>
        <end position="304"/>
    </location>
</feature>
<dbReference type="SMART" id="SM00342">
    <property type="entry name" value="HTH_ARAC"/>
    <property type="match status" value="1"/>
</dbReference>
<comment type="caution">
    <text evidence="4">The sequence shown here is derived from an EMBL/GenBank/DDBJ whole genome shotgun (WGS) entry which is preliminary data.</text>
</comment>
<evidence type="ECO:0000256" key="2">
    <source>
        <dbReference type="ARBA" id="ARBA00023163"/>
    </source>
</evidence>
<dbReference type="InterPro" id="IPR009594">
    <property type="entry name" value="Tscrpt_reg_HTH_AraC_N"/>
</dbReference>
<dbReference type="Proteomes" id="UP000003704">
    <property type="component" value="Unassembled WGS sequence"/>
</dbReference>
<dbReference type="GO" id="GO:0003700">
    <property type="term" value="F:DNA-binding transcription factor activity"/>
    <property type="evidence" value="ECO:0007669"/>
    <property type="project" value="InterPro"/>
</dbReference>
<dbReference type="SUPFAM" id="SSF46689">
    <property type="entry name" value="Homeodomain-like"/>
    <property type="match status" value="2"/>
</dbReference>
<evidence type="ECO:0000313" key="5">
    <source>
        <dbReference type="Proteomes" id="UP000003704"/>
    </source>
</evidence>
<sequence length="309" mass="34805">MHTNISELHSPASPRDARHKELAARLSLLARVDGLNQTRFAPLTLSRATTPTQRMPMVYQPSLCVVVQGSKRATLGEEVFNYDPLNYLVVSVALPMMSQIVQASPENPYLCLRLALDVEQISTLLLELDKTRTPVASRATRGLYVSRLGDSLLDAVLRLVRLLDAPQELPVLAPLAVREIHYRLLIGDLGHRLVNLVAGGNTQRVSRAISWISERYTQPLRIEQLAEAVHMSPSTLHHRFKALTSMSPLQYQKQLRLHEARRLMLTDDLDCAVAAHRVGYESPSQFSREYRRLFGAPPRLEITRLRKSA</sequence>